<dbReference type="Proteomes" id="UP001235712">
    <property type="component" value="Unassembled WGS sequence"/>
</dbReference>
<sequence>MSRSIRHLDRELGWLTRNRWGLGVLPIALLCALAASSDRVKTYWWDSELHEARPAAQGEWFAYSQPYELTDGEHTMSLKARLDAVEPLSAAEATGSMDYQLPDGAVAVRVTLSVRADPATSLTGCSMALRDDAGNRYSYVATLAAGGQPTSPCVPADSPGPVVLMKELRMPAADEQPRPASYTVTPVWVVPASAKLTEVDLWWEMPEYIAFRTAN</sequence>
<evidence type="ECO:0000313" key="1">
    <source>
        <dbReference type="EMBL" id="MDP9828016.1"/>
    </source>
</evidence>
<dbReference type="RefSeq" id="WP_307244763.1">
    <property type="nucleotide sequence ID" value="NZ_JAUSQZ010000001.1"/>
</dbReference>
<evidence type="ECO:0008006" key="3">
    <source>
        <dbReference type="Google" id="ProtNLM"/>
    </source>
</evidence>
<comment type="caution">
    <text evidence="1">The sequence shown here is derived from an EMBL/GenBank/DDBJ whole genome shotgun (WGS) entry which is preliminary data.</text>
</comment>
<organism evidence="1 2">
    <name type="scientific">Kineosporia succinea</name>
    <dbReference type="NCBI Taxonomy" id="84632"/>
    <lineage>
        <taxon>Bacteria</taxon>
        <taxon>Bacillati</taxon>
        <taxon>Actinomycetota</taxon>
        <taxon>Actinomycetes</taxon>
        <taxon>Kineosporiales</taxon>
        <taxon>Kineosporiaceae</taxon>
        <taxon>Kineosporia</taxon>
    </lineage>
</organism>
<gene>
    <name evidence="1" type="ORF">J2S57_003765</name>
</gene>
<keyword evidence="2" id="KW-1185">Reference proteome</keyword>
<protein>
    <recommendedName>
        <fullName evidence="3">Ribosomally synthesized peptide with SipW-like signal peptide</fullName>
    </recommendedName>
</protein>
<name>A0ABT9P622_9ACTN</name>
<evidence type="ECO:0000313" key="2">
    <source>
        <dbReference type="Proteomes" id="UP001235712"/>
    </source>
</evidence>
<reference evidence="1 2" key="1">
    <citation type="submission" date="2023-07" db="EMBL/GenBank/DDBJ databases">
        <title>Sequencing the genomes of 1000 actinobacteria strains.</title>
        <authorList>
            <person name="Klenk H.-P."/>
        </authorList>
    </citation>
    <scope>NUCLEOTIDE SEQUENCE [LARGE SCALE GENOMIC DNA]</scope>
    <source>
        <strain evidence="1 2">DSM 44388</strain>
    </source>
</reference>
<proteinExistence type="predicted"/>
<accession>A0ABT9P622</accession>
<dbReference type="EMBL" id="JAUSQZ010000001">
    <property type="protein sequence ID" value="MDP9828016.1"/>
    <property type="molecule type" value="Genomic_DNA"/>
</dbReference>